<dbReference type="Proteomes" id="UP001341281">
    <property type="component" value="Chromosome 10"/>
</dbReference>
<dbReference type="Pfam" id="PF07727">
    <property type="entry name" value="RVT_2"/>
    <property type="match status" value="1"/>
</dbReference>
<organism evidence="2 3">
    <name type="scientific">Paspalum notatum var. saurae</name>
    <dbReference type="NCBI Taxonomy" id="547442"/>
    <lineage>
        <taxon>Eukaryota</taxon>
        <taxon>Viridiplantae</taxon>
        <taxon>Streptophyta</taxon>
        <taxon>Embryophyta</taxon>
        <taxon>Tracheophyta</taxon>
        <taxon>Spermatophyta</taxon>
        <taxon>Magnoliopsida</taxon>
        <taxon>Liliopsida</taxon>
        <taxon>Poales</taxon>
        <taxon>Poaceae</taxon>
        <taxon>PACMAD clade</taxon>
        <taxon>Panicoideae</taxon>
        <taxon>Andropogonodae</taxon>
        <taxon>Paspaleae</taxon>
        <taxon>Paspalinae</taxon>
        <taxon>Paspalum</taxon>
    </lineage>
</organism>
<name>A0AAQ3UVQ7_PASNO</name>
<dbReference type="SUPFAM" id="SSF56672">
    <property type="entry name" value="DNA/RNA polymerases"/>
    <property type="match status" value="1"/>
</dbReference>
<dbReference type="CDD" id="cd09272">
    <property type="entry name" value="RNase_HI_RT_Ty1"/>
    <property type="match status" value="1"/>
</dbReference>
<evidence type="ECO:0000259" key="1">
    <source>
        <dbReference type="Pfam" id="PF07727"/>
    </source>
</evidence>
<proteinExistence type="predicted"/>
<dbReference type="InterPro" id="IPR013103">
    <property type="entry name" value="RVT_2"/>
</dbReference>
<evidence type="ECO:0000313" key="3">
    <source>
        <dbReference type="Proteomes" id="UP001341281"/>
    </source>
</evidence>
<dbReference type="AlphaFoldDB" id="A0AAQ3UVQ7"/>
<gene>
    <name evidence="2" type="ORF">U9M48_044755</name>
</gene>
<accession>A0AAQ3UVQ7</accession>
<protein>
    <recommendedName>
        <fullName evidence="1">Reverse transcriptase Ty1/copia-type domain-containing protein</fullName>
    </recommendedName>
</protein>
<dbReference type="EMBL" id="CP144754">
    <property type="protein sequence ID" value="WVZ99464.1"/>
    <property type="molecule type" value="Genomic_DNA"/>
</dbReference>
<dbReference type="PANTHER" id="PTHR11439">
    <property type="entry name" value="GAG-POL-RELATED RETROTRANSPOSON"/>
    <property type="match status" value="1"/>
</dbReference>
<dbReference type="PANTHER" id="PTHR11439:SF524">
    <property type="entry name" value="RNA-DIRECTED DNA POLYMERASE, PROTEIN KINASE RLK-PELLE-DLSV FAMILY"/>
    <property type="match status" value="1"/>
</dbReference>
<sequence length="539" mass="60080">MRTRAKSGFRQPSKNLHVTALSPVPLSVRSALTDPNWRGAMEEEFQALTTNNTWTLVPRPPHANVVTGKWIFRHKLNSDGTLDRYKARWVLRGFTQRPGVDFDETFSPVVKPATIRTVLSLALSNNWPIHQLDVKNAFLHGTLSETVFCSQPSGFVDATHPDHVCRLNKSLYGLKQAPRTWYSCFASYLQKLGFLEAKSDTSLFIYRWDSGTGYLLLYVDDIVLTASSATLLRQLITALQASFPMMDLGPLQHFLGIAVTRSPSGMMLSQRQYALDLLERAGMTACKPCTTPVDTQAKLSSDGAPVADPTLYRSLVGALQYLTFTRPDLAYAVQQVCLHMHDPREPHLTAVKRILRYLQGTTDLGLLLGCTPSSALTVYTDTDWAGCPNTRRSTSGYAVFLGDNLISWSSKRQQTVSRSSAEPEYRAVANGVAEASWLRQLLQELHHPPQRTTLVYCDNVSAVYLSSNPVQHQRTKHIEIDLHFVWERVAAGVVRVLHVPTSSQFADLFTKGLPSSMFMEFRSSMNVRCTGVPTAGDVK</sequence>
<keyword evidence="3" id="KW-1185">Reference proteome</keyword>
<evidence type="ECO:0000313" key="2">
    <source>
        <dbReference type="EMBL" id="WVZ99464.1"/>
    </source>
</evidence>
<reference evidence="2 3" key="1">
    <citation type="submission" date="2024-02" db="EMBL/GenBank/DDBJ databases">
        <title>High-quality chromosome-scale genome assembly of Pensacola bahiagrass (Paspalum notatum Flugge var. saurae).</title>
        <authorList>
            <person name="Vega J.M."/>
            <person name="Podio M."/>
            <person name="Orjuela J."/>
            <person name="Siena L.A."/>
            <person name="Pessino S.C."/>
            <person name="Combes M.C."/>
            <person name="Mariac C."/>
            <person name="Albertini E."/>
            <person name="Pupilli F."/>
            <person name="Ortiz J.P.A."/>
            <person name="Leblanc O."/>
        </authorList>
    </citation>
    <scope>NUCLEOTIDE SEQUENCE [LARGE SCALE GENOMIC DNA]</scope>
    <source>
        <strain evidence="2">R1</strain>
        <tissue evidence="2">Leaf</tissue>
    </source>
</reference>
<feature type="domain" description="Reverse transcriptase Ty1/copia-type" evidence="1">
    <location>
        <begin position="51"/>
        <end position="293"/>
    </location>
</feature>
<dbReference type="InterPro" id="IPR043502">
    <property type="entry name" value="DNA/RNA_pol_sf"/>
</dbReference>